<accession>A0A8T0H4D8</accession>
<evidence type="ECO:0000313" key="4">
    <source>
        <dbReference type="EMBL" id="KAG0565595.1"/>
    </source>
</evidence>
<feature type="domain" description="Glycolipid transfer protein" evidence="3">
    <location>
        <begin position="36"/>
        <end position="171"/>
    </location>
</feature>
<dbReference type="GO" id="GO:0005829">
    <property type="term" value="C:cytosol"/>
    <property type="evidence" value="ECO:0007669"/>
    <property type="project" value="TreeGrafter"/>
</dbReference>
<dbReference type="Gene3D" id="1.10.3520.10">
    <property type="entry name" value="Glycolipid transfer protein"/>
    <property type="match status" value="1"/>
</dbReference>
<dbReference type="Proteomes" id="UP000822688">
    <property type="component" value="Chromosome 7"/>
</dbReference>
<dbReference type="GO" id="GO:1902388">
    <property type="term" value="F:ceramide 1-phosphate transfer activity"/>
    <property type="evidence" value="ECO:0007669"/>
    <property type="project" value="TreeGrafter"/>
</dbReference>
<dbReference type="EMBL" id="CM026428">
    <property type="protein sequence ID" value="KAG0565595.1"/>
    <property type="molecule type" value="Genomic_DNA"/>
</dbReference>
<gene>
    <name evidence="4" type="ORF">KC19_7G000400</name>
</gene>
<dbReference type="PANTHER" id="PTHR10219">
    <property type="entry name" value="GLYCOLIPID TRANSFER PROTEIN-RELATED"/>
    <property type="match status" value="1"/>
</dbReference>
<reference evidence="4" key="1">
    <citation type="submission" date="2020-06" db="EMBL/GenBank/DDBJ databases">
        <title>WGS assembly of Ceratodon purpureus strain R40.</title>
        <authorList>
            <person name="Carey S.B."/>
            <person name="Jenkins J."/>
            <person name="Shu S."/>
            <person name="Lovell J.T."/>
            <person name="Sreedasyam A."/>
            <person name="Maumus F."/>
            <person name="Tiley G.P."/>
            <person name="Fernandez-Pozo N."/>
            <person name="Barry K."/>
            <person name="Chen C."/>
            <person name="Wang M."/>
            <person name="Lipzen A."/>
            <person name="Daum C."/>
            <person name="Saski C.A."/>
            <person name="Payton A.C."/>
            <person name="Mcbreen J.C."/>
            <person name="Conrad R.E."/>
            <person name="Kollar L.M."/>
            <person name="Olsson S."/>
            <person name="Huttunen S."/>
            <person name="Landis J.B."/>
            <person name="Wickett N.J."/>
            <person name="Johnson M.G."/>
            <person name="Rensing S.A."/>
            <person name="Grimwood J."/>
            <person name="Schmutz J."/>
            <person name="Mcdaniel S.F."/>
        </authorList>
    </citation>
    <scope>NUCLEOTIDE SEQUENCE</scope>
    <source>
        <strain evidence="4">R40</strain>
    </source>
</reference>
<evidence type="ECO:0000259" key="3">
    <source>
        <dbReference type="Pfam" id="PF08718"/>
    </source>
</evidence>
<sequence length="208" mass="22887">MGSNGGEATDRPLFAIATAWKGLQAELGDGHAALTLRSFSSGCSLISPLFGCLGIAFKFAEKDYVAKVHDLCGAAKEYETLTAMIGQDIRNDTVRNGGSHTRNLLRVLRGVDMVRVLFEHILVTEGNSLKEPASKAYDQVFAPHHSWTIRKAVSAGMFMLPTKSQFLKKLHEEEDSARTHIEEFVKSATPVVEYVNNVFVTNELGTDW</sequence>
<dbReference type="FunFam" id="1.10.3520.10:FF:000005">
    <property type="entry name" value="Accelerated cell death 11"/>
    <property type="match status" value="1"/>
</dbReference>
<keyword evidence="5" id="KW-1185">Reference proteome</keyword>
<dbReference type="Pfam" id="PF08718">
    <property type="entry name" value="GLTP"/>
    <property type="match status" value="1"/>
</dbReference>
<protein>
    <recommendedName>
        <fullName evidence="3">Glycolipid transfer protein domain-containing protein</fullName>
    </recommendedName>
</protein>
<evidence type="ECO:0000256" key="1">
    <source>
        <dbReference type="ARBA" id="ARBA00007148"/>
    </source>
</evidence>
<dbReference type="GO" id="GO:1902387">
    <property type="term" value="F:ceramide 1-phosphate binding"/>
    <property type="evidence" value="ECO:0007669"/>
    <property type="project" value="TreeGrafter"/>
</dbReference>
<organism evidence="4 5">
    <name type="scientific">Ceratodon purpureus</name>
    <name type="common">Fire moss</name>
    <name type="synonym">Dicranum purpureum</name>
    <dbReference type="NCBI Taxonomy" id="3225"/>
    <lineage>
        <taxon>Eukaryota</taxon>
        <taxon>Viridiplantae</taxon>
        <taxon>Streptophyta</taxon>
        <taxon>Embryophyta</taxon>
        <taxon>Bryophyta</taxon>
        <taxon>Bryophytina</taxon>
        <taxon>Bryopsida</taxon>
        <taxon>Dicranidae</taxon>
        <taxon>Pseudoditrichales</taxon>
        <taxon>Ditrichaceae</taxon>
        <taxon>Ceratodon</taxon>
    </lineage>
</organism>
<dbReference type="InterPro" id="IPR036497">
    <property type="entry name" value="GLTP_sf"/>
</dbReference>
<proteinExistence type="inferred from homology"/>
<dbReference type="GO" id="GO:0016020">
    <property type="term" value="C:membrane"/>
    <property type="evidence" value="ECO:0007669"/>
    <property type="project" value="TreeGrafter"/>
</dbReference>
<comment type="similarity">
    <text evidence="1">Belongs to the GLTP family.</text>
</comment>
<dbReference type="InterPro" id="IPR014830">
    <property type="entry name" value="Glycolipid_transfer_prot_dom"/>
</dbReference>
<evidence type="ECO:0000313" key="5">
    <source>
        <dbReference type="Proteomes" id="UP000822688"/>
    </source>
</evidence>
<comment type="caution">
    <text evidence="4">The sequence shown here is derived from an EMBL/GenBank/DDBJ whole genome shotgun (WGS) entry which is preliminary data.</text>
</comment>
<name>A0A8T0H4D8_CERPU</name>
<dbReference type="AlphaFoldDB" id="A0A8T0H4D8"/>
<dbReference type="SUPFAM" id="SSF110004">
    <property type="entry name" value="Glycolipid transfer protein, GLTP"/>
    <property type="match status" value="1"/>
</dbReference>
<dbReference type="PANTHER" id="PTHR10219:SF43">
    <property type="entry name" value="GLYCOLIPID TRANSFER PROTEIN DOMAIN-CONTAINING PROTEIN"/>
    <property type="match status" value="1"/>
</dbReference>
<keyword evidence="2" id="KW-0813">Transport</keyword>
<evidence type="ECO:0000256" key="2">
    <source>
        <dbReference type="ARBA" id="ARBA00022448"/>
    </source>
</evidence>